<evidence type="ECO:0000313" key="2">
    <source>
        <dbReference type="Proteomes" id="UP000467700"/>
    </source>
</evidence>
<evidence type="ECO:0000313" key="1">
    <source>
        <dbReference type="EMBL" id="CAA7262868.1"/>
    </source>
</evidence>
<accession>A0A8S0WZQ2</accession>
<dbReference type="Proteomes" id="UP000467700">
    <property type="component" value="Unassembled WGS sequence"/>
</dbReference>
<dbReference type="InterPro" id="IPR032675">
    <property type="entry name" value="LRR_dom_sf"/>
</dbReference>
<organism evidence="1 2">
    <name type="scientific">Cyclocybe aegerita</name>
    <name type="common">Black poplar mushroom</name>
    <name type="synonym">Agrocybe aegerita</name>
    <dbReference type="NCBI Taxonomy" id="1973307"/>
    <lineage>
        <taxon>Eukaryota</taxon>
        <taxon>Fungi</taxon>
        <taxon>Dikarya</taxon>
        <taxon>Basidiomycota</taxon>
        <taxon>Agaricomycotina</taxon>
        <taxon>Agaricomycetes</taxon>
        <taxon>Agaricomycetidae</taxon>
        <taxon>Agaricales</taxon>
        <taxon>Agaricineae</taxon>
        <taxon>Bolbitiaceae</taxon>
        <taxon>Cyclocybe</taxon>
    </lineage>
</organism>
<gene>
    <name evidence="1" type="ORF">AAE3_LOCUS5123</name>
</gene>
<dbReference type="AlphaFoldDB" id="A0A8S0WZQ2"/>
<dbReference type="EMBL" id="CACVBS010000037">
    <property type="protein sequence ID" value="CAA7262868.1"/>
    <property type="molecule type" value="Genomic_DNA"/>
</dbReference>
<evidence type="ECO:0008006" key="3">
    <source>
        <dbReference type="Google" id="ProtNLM"/>
    </source>
</evidence>
<keyword evidence="2" id="KW-1185">Reference proteome</keyword>
<protein>
    <recommendedName>
        <fullName evidence="3">F-box domain-containing protein</fullName>
    </recommendedName>
</protein>
<dbReference type="OrthoDB" id="2745898at2759"/>
<comment type="caution">
    <text evidence="1">The sequence shown here is derived from an EMBL/GenBank/DDBJ whole genome shotgun (WGS) entry which is preliminary data.</text>
</comment>
<sequence>MTSASRKGPHPVLVQDIFDEILDYCYDPDARVGSLIQMRACSSVCRSFRSRYQKHAYSTIKIDKNDGQRTSLLLDIFEEIPCVVCHVFELELELDEEGRAWFVEDQGFLSIMACVYQPGYSFKRLALSSYTGQPSLQDVSKIEEIFWKPYIAANVTSLSLSCINDIPLSFFASCVNLRDLTLSRISTASTISVKTENYPSIQALQCAFPNPAIASFLRGTSVHPPCVDFSQLRTLKTTLNNWKEMREAQELVNNSRCLEEIYISNTEVLRYHSLRVLLNLHALNSLRVFEIGLVFAAPRREEDVISDLAAILRSLPTQNNLRRLEIICFIGYDDFPLQEGEENESLEKYLDVNWAALDKEILRIRFNTCGRAPGFA</sequence>
<proteinExistence type="predicted"/>
<name>A0A8S0WZQ2_CYCAE</name>
<dbReference type="SUPFAM" id="SSF52058">
    <property type="entry name" value="L domain-like"/>
    <property type="match status" value="1"/>
</dbReference>
<dbReference type="Gene3D" id="3.80.10.10">
    <property type="entry name" value="Ribonuclease Inhibitor"/>
    <property type="match status" value="1"/>
</dbReference>
<reference evidence="1 2" key="1">
    <citation type="submission" date="2020-01" db="EMBL/GenBank/DDBJ databases">
        <authorList>
            <person name="Gupta K D."/>
        </authorList>
    </citation>
    <scope>NUCLEOTIDE SEQUENCE [LARGE SCALE GENOMIC DNA]</scope>
</reference>